<keyword evidence="3" id="KW-1185">Reference proteome</keyword>
<reference evidence="2" key="1">
    <citation type="submission" date="2022-02" db="EMBL/GenBank/DDBJ databases">
        <authorList>
            <person name="King R."/>
        </authorList>
    </citation>
    <scope>NUCLEOTIDE SEQUENCE</scope>
</reference>
<dbReference type="InterPro" id="IPR036846">
    <property type="entry name" value="GM2-AP_sf"/>
</dbReference>
<sequence length="173" mass="19573">MTCSHFDAGEYRINYKAIIKCSSPKSGIESNFYLSKLSSDRAELRGNFTLKIPLDDNLTFDMNMAIKDSVGGWRDNAHLLKFPNACSTLKNLLGIEWRLFINSFGINSLNCPIAPGVYESSGYDLTAATVNSSFPKTFFYGTYKVRFHFSDKLNIAHGCSNFILEIKRPWEIE</sequence>
<dbReference type="AlphaFoldDB" id="A0A9P0NQD4"/>
<evidence type="ECO:0000256" key="1">
    <source>
        <dbReference type="ARBA" id="ARBA00022729"/>
    </source>
</evidence>
<keyword evidence="1" id="KW-0732">Signal</keyword>
<protein>
    <recommendedName>
        <fullName evidence="4">MD-2-related lipid-recognition domain-containing protein</fullName>
    </recommendedName>
</protein>
<dbReference type="SUPFAM" id="SSF63707">
    <property type="entry name" value="Ganglioside M2 (gm2) activator"/>
    <property type="match status" value="1"/>
</dbReference>
<evidence type="ECO:0000313" key="3">
    <source>
        <dbReference type="Proteomes" id="UP001154329"/>
    </source>
</evidence>
<evidence type="ECO:0008006" key="4">
    <source>
        <dbReference type="Google" id="ProtNLM"/>
    </source>
</evidence>
<gene>
    <name evidence="2" type="ORF">APHIGO_LOCUS10864</name>
</gene>
<name>A0A9P0NQD4_APHGO</name>
<evidence type="ECO:0000313" key="2">
    <source>
        <dbReference type="EMBL" id="CAH1737305.1"/>
    </source>
</evidence>
<dbReference type="Gene3D" id="2.70.220.10">
    <property type="entry name" value="Ganglioside GM2 activator"/>
    <property type="match status" value="1"/>
</dbReference>
<dbReference type="Proteomes" id="UP001154329">
    <property type="component" value="Chromosome 4"/>
</dbReference>
<reference evidence="2" key="2">
    <citation type="submission" date="2022-10" db="EMBL/GenBank/DDBJ databases">
        <authorList>
            <consortium name="ENA_rothamsted_submissions"/>
            <consortium name="culmorum"/>
            <person name="King R."/>
        </authorList>
    </citation>
    <scope>NUCLEOTIDE SEQUENCE</scope>
</reference>
<dbReference type="EMBL" id="OU899037">
    <property type="protein sequence ID" value="CAH1737305.1"/>
    <property type="molecule type" value="Genomic_DNA"/>
</dbReference>
<accession>A0A9P0NQD4</accession>
<proteinExistence type="predicted"/>
<organism evidence="2 3">
    <name type="scientific">Aphis gossypii</name>
    <name type="common">Cotton aphid</name>
    <dbReference type="NCBI Taxonomy" id="80765"/>
    <lineage>
        <taxon>Eukaryota</taxon>
        <taxon>Metazoa</taxon>
        <taxon>Ecdysozoa</taxon>
        <taxon>Arthropoda</taxon>
        <taxon>Hexapoda</taxon>
        <taxon>Insecta</taxon>
        <taxon>Pterygota</taxon>
        <taxon>Neoptera</taxon>
        <taxon>Paraneoptera</taxon>
        <taxon>Hemiptera</taxon>
        <taxon>Sternorrhyncha</taxon>
        <taxon>Aphidomorpha</taxon>
        <taxon>Aphidoidea</taxon>
        <taxon>Aphididae</taxon>
        <taxon>Aphidini</taxon>
        <taxon>Aphis</taxon>
        <taxon>Aphis</taxon>
    </lineage>
</organism>